<proteinExistence type="predicted"/>
<sequence length="326" mass="37411">MNYELLDKLVVLVVTLGIIFNLVTIYLVVRQGFRQIDMWLAMVMTGCDVLVVAYKIMETVYVVISKKNPMDDNKFGQWHGALITFLLQMSAACVGYLALLRFWVIFLRRRINTRWWCAGFLLPQLLVFLSLVVAAKKEKLTLKENKRFYYPDLFEKDAWVVACRVILMLSHLMTVLAVNACYPCIAWRYVFDLRHFQGIGFRSRVEVRALQMQKVKVLAKILAMVLTYNVVMMPLLVLLIAEISTRKQFSSTLDDVVVLTMCSITAVNPLMLLVLHHETWRELKSTASRIKNKLFPPALDANKQSFLLHNSSEVALTAIKPTSNSP</sequence>
<comment type="caution">
    <text evidence="1">The sequence shown here is derived from an EMBL/GenBank/DDBJ whole genome shotgun (WGS) entry which is preliminary data.</text>
</comment>
<protein>
    <submittedName>
        <fullName evidence="1">Uncharacterized protein</fullName>
    </submittedName>
</protein>
<evidence type="ECO:0000313" key="1">
    <source>
        <dbReference type="EMBL" id="KAJ9049923.1"/>
    </source>
</evidence>
<evidence type="ECO:0000313" key="2">
    <source>
        <dbReference type="Proteomes" id="UP001165960"/>
    </source>
</evidence>
<name>A0ACC2RIJ0_9FUNG</name>
<accession>A0ACC2RIJ0</accession>
<dbReference type="EMBL" id="QTSX02007187">
    <property type="protein sequence ID" value="KAJ9049923.1"/>
    <property type="molecule type" value="Genomic_DNA"/>
</dbReference>
<keyword evidence="2" id="KW-1185">Reference proteome</keyword>
<dbReference type="Proteomes" id="UP001165960">
    <property type="component" value="Unassembled WGS sequence"/>
</dbReference>
<gene>
    <name evidence="1" type="ORF">DSO57_1019414</name>
</gene>
<reference evidence="1" key="1">
    <citation type="submission" date="2022-04" db="EMBL/GenBank/DDBJ databases">
        <title>Genome of the entomopathogenic fungus Entomophthora muscae.</title>
        <authorList>
            <person name="Elya C."/>
            <person name="Lovett B.R."/>
            <person name="Lee E."/>
            <person name="Macias A.M."/>
            <person name="Hajek A.E."/>
            <person name="De Bivort B.L."/>
            <person name="Kasson M.T."/>
            <person name="De Fine Licht H.H."/>
            <person name="Stajich J.E."/>
        </authorList>
    </citation>
    <scope>NUCLEOTIDE SEQUENCE</scope>
    <source>
        <strain evidence="1">Berkeley</strain>
    </source>
</reference>
<organism evidence="1 2">
    <name type="scientific">Entomophthora muscae</name>
    <dbReference type="NCBI Taxonomy" id="34485"/>
    <lineage>
        <taxon>Eukaryota</taxon>
        <taxon>Fungi</taxon>
        <taxon>Fungi incertae sedis</taxon>
        <taxon>Zoopagomycota</taxon>
        <taxon>Entomophthoromycotina</taxon>
        <taxon>Entomophthoromycetes</taxon>
        <taxon>Entomophthorales</taxon>
        <taxon>Entomophthoraceae</taxon>
        <taxon>Entomophthora</taxon>
    </lineage>
</organism>